<feature type="compositionally biased region" description="Basic and acidic residues" evidence="1">
    <location>
        <begin position="174"/>
        <end position="185"/>
    </location>
</feature>
<feature type="compositionally biased region" description="Basic and acidic residues" evidence="1">
    <location>
        <begin position="57"/>
        <end position="71"/>
    </location>
</feature>
<dbReference type="EMBL" id="AACS02000009">
    <property type="protein sequence ID" value="EFI27034.1"/>
    <property type="molecule type" value="Genomic_DNA"/>
</dbReference>
<name>D6RPH6_COPC7</name>
<dbReference type="InParanoid" id="D6RPH6"/>
<proteinExistence type="predicted"/>
<comment type="caution">
    <text evidence="2">The sequence shown here is derived from an EMBL/GenBank/DDBJ whole genome shotgun (WGS) entry which is preliminary data.</text>
</comment>
<evidence type="ECO:0000313" key="3">
    <source>
        <dbReference type="Proteomes" id="UP000001861"/>
    </source>
</evidence>
<sequence length="185" mass="21825">MPHWPIAALERSTYRHIGIWDLGQGKCVQFWKWRNPCSDGYNAFQMPVIDCDKQRRVEEGEKKRERKKEGEEMMQCIRKAEREIQSSNPSKSDPPVDHWTQVSIPAASRVQSDEQPEQNRQEMHQTTGTQCCARARAKQQNPKTSQARKEKDIYAKENKYEAIDKYGKHKYKKRDTETKRGKEEQ</sequence>
<evidence type="ECO:0000313" key="2">
    <source>
        <dbReference type="EMBL" id="EFI27034.1"/>
    </source>
</evidence>
<dbReference type="Proteomes" id="UP000001861">
    <property type="component" value="Unassembled WGS sequence"/>
</dbReference>
<dbReference type="KEGG" id="cci:CC1G_15167"/>
<dbReference type="VEuPathDB" id="FungiDB:CC1G_15167"/>
<keyword evidence="3" id="KW-1185">Reference proteome</keyword>
<protein>
    <submittedName>
        <fullName evidence="2">Uncharacterized protein</fullName>
    </submittedName>
</protein>
<gene>
    <name evidence="2" type="ORF">CC1G_15167</name>
</gene>
<dbReference type="HOGENOM" id="CLU_1461241_0_0_1"/>
<dbReference type="GeneID" id="9379563"/>
<accession>D6RPH6</accession>
<feature type="compositionally biased region" description="Basic and acidic residues" evidence="1">
    <location>
        <begin position="147"/>
        <end position="166"/>
    </location>
</feature>
<dbReference type="AlphaFoldDB" id="D6RPH6"/>
<reference evidence="2 3" key="1">
    <citation type="journal article" date="2010" name="Proc. Natl. Acad. Sci. U.S.A.">
        <title>Insights into evolution of multicellular fungi from the assembled chromosomes of the mushroom Coprinopsis cinerea (Coprinus cinereus).</title>
        <authorList>
            <person name="Stajich J.E."/>
            <person name="Wilke S.K."/>
            <person name="Ahren D."/>
            <person name="Au C.H."/>
            <person name="Birren B.W."/>
            <person name="Borodovsky M."/>
            <person name="Burns C."/>
            <person name="Canback B."/>
            <person name="Casselton L.A."/>
            <person name="Cheng C.K."/>
            <person name="Deng J."/>
            <person name="Dietrich F.S."/>
            <person name="Fargo D.C."/>
            <person name="Farman M.L."/>
            <person name="Gathman A.C."/>
            <person name="Goldberg J."/>
            <person name="Guigo R."/>
            <person name="Hoegger P.J."/>
            <person name="Hooker J.B."/>
            <person name="Huggins A."/>
            <person name="James T.Y."/>
            <person name="Kamada T."/>
            <person name="Kilaru S."/>
            <person name="Kodira C."/>
            <person name="Kues U."/>
            <person name="Kupfer D."/>
            <person name="Kwan H.S."/>
            <person name="Lomsadze A."/>
            <person name="Li W."/>
            <person name="Lilly W.W."/>
            <person name="Ma L.J."/>
            <person name="Mackey A.J."/>
            <person name="Manning G."/>
            <person name="Martin F."/>
            <person name="Muraguchi H."/>
            <person name="Natvig D.O."/>
            <person name="Palmerini H."/>
            <person name="Ramesh M.A."/>
            <person name="Rehmeyer C.J."/>
            <person name="Roe B.A."/>
            <person name="Shenoy N."/>
            <person name="Stanke M."/>
            <person name="Ter-Hovhannisyan V."/>
            <person name="Tunlid A."/>
            <person name="Velagapudi R."/>
            <person name="Vision T.J."/>
            <person name="Zeng Q."/>
            <person name="Zolan M.E."/>
            <person name="Pukkila P.J."/>
        </authorList>
    </citation>
    <scope>NUCLEOTIDE SEQUENCE [LARGE SCALE GENOMIC DNA]</scope>
    <source>
        <strain evidence="3">Okayama-7 / 130 / ATCC MYA-4618 / FGSC 9003</strain>
    </source>
</reference>
<feature type="region of interest" description="Disordered" evidence="1">
    <location>
        <begin position="57"/>
        <end position="185"/>
    </location>
</feature>
<organism evidence="2 3">
    <name type="scientific">Coprinopsis cinerea (strain Okayama-7 / 130 / ATCC MYA-4618 / FGSC 9003)</name>
    <name type="common">Inky cap fungus</name>
    <name type="synonym">Hormographiella aspergillata</name>
    <dbReference type="NCBI Taxonomy" id="240176"/>
    <lineage>
        <taxon>Eukaryota</taxon>
        <taxon>Fungi</taxon>
        <taxon>Dikarya</taxon>
        <taxon>Basidiomycota</taxon>
        <taxon>Agaricomycotina</taxon>
        <taxon>Agaricomycetes</taxon>
        <taxon>Agaricomycetidae</taxon>
        <taxon>Agaricales</taxon>
        <taxon>Agaricineae</taxon>
        <taxon>Psathyrellaceae</taxon>
        <taxon>Coprinopsis</taxon>
    </lineage>
</organism>
<evidence type="ECO:0000256" key="1">
    <source>
        <dbReference type="SAM" id="MobiDB-lite"/>
    </source>
</evidence>
<dbReference type="RefSeq" id="XP_002910528.1">
    <property type="nucleotide sequence ID" value="XM_002910482.1"/>
</dbReference>